<keyword evidence="2" id="KW-0560">Oxidoreductase</keyword>
<dbReference type="SUPFAM" id="SSF51735">
    <property type="entry name" value="NAD(P)-binding Rossmann-fold domains"/>
    <property type="match status" value="1"/>
</dbReference>
<dbReference type="GO" id="GO:0016020">
    <property type="term" value="C:membrane"/>
    <property type="evidence" value="ECO:0007669"/>
    <property type="project" value="TreeGrafter"/>
</dbReference>
<dbReference type="EMBL" id="KQ947404">
    <property type="protein sequence ID" value="KUJ23731.1"/>
    <property type="molecule type" value="Genomic_DNA"/>
</dbReference>
<name>A0A194XUB5_MOLSC</name>
<dbReference type="KEGG" id="psco:LY89DRAFT_603930"/>
<protein>
    <submittedName>
        <fullName evidence="3">NAD(P)-binding protein</fullName>
    </submittedName>
</protein>
<dbReference type="AlphaFoldDB" id="A0A194XUB5"/>
<comment type="similarity">
    <text evidence="1">Belongs to the short-chain dehydrogenases/reductases (SDR) family.</text>
</comment>
<dbReference type="RefSeq" id="XP_018078086.1">
    <property type="nucleotide sequence ID" value="XM_018210336.1"/>
</dbReference>
<evidence type="ECO:0000256" key="2">
    <source>
        <dbReference type="ARBA" id="ARBA00023002"/>
    </source>
</evidence>
<dbReference type="InterPro" id="IPR036291">
    <property type="entry name" value="NAD(P)-bd_dom_sf"/>
</dbReference>
<sequence length="191" mass="20834">MSVHDTVLIIGATSGIGLALAKHLHTLGKTIIATGRRQERLLSLSTSHPSIHTSCFDNSDLTTLPSGLDAIFKQHPDIDTVIVNAGVQNMFSFLDPDPEDHRLEQISKEVTTNLTAPMIIAQHLIPFFIKKQSPCSLIVVSSGFAFIPVPYFPIYCPTKAALHSFCIALRAQLSSTNTKIVEVVPPYVDTE</sequence>
<dbReference type="Proteomes" id="UP000070700">
    <property type="component" value="Unassembled WGS sequence"/>
</dbReference>
<dbReference type="GeneID" id="28820062"/>
<evidence type="ECO:0000313" key="3">
    <source>
        <dbReference type="EMBL" id="KUJ23731.1"/>
    </source>
</evidence>
<evidence type="ECO:0000313" key="4">
    <source>
        <dbReference type="Proteomes" id="UP000070700"/>
    </source>
</evidence>
<dbReference type="PANTHER" id="PTHR44196">
    <property type="entry name" value="DEHYDROGENASE/REDUCTASE SDR FAMILY MEMBER 7B"/>
    <property type="match status" value="1"/>
</dbReference>
<dbReference type="Gene3D" id="3.40.50.720">
    <property type="entry name" value="NAD(P)-binding Rossmann-like Domain"/>
    <property type="match status" value="1"/>
</dbReference>
<gene>
    <name evidence="3" type="ORF">LY89DRAFT_603930</name>
</gene>
<organism evidence="3 4">
    <name type="scientific">Mollisia scopiformis</name>
    <name type="common">Conifer needle endophyte fungus</name>
    <name type="synonym">Phialocephala scopiformis</name>
    <dbReference type="NCBI Taxonomy" id="149040"/>
    <lineage>
        <taxon>Eukaryota</taxon>
        <taxon>Fungi</taxon>
        <taxon>Dikarya</taxon>
        <taxon>Ascomycota</taxon>
        <taxon>Pezizomycotina</taxon>
        <taxon>Leotiomycetes</taxon>
        <taxon>Helotiales</taxon>
        <taxon>Mollisiaceae</taxon>
        <taxon>Mollisia</taxon>
    </lineage>
</organism>
<dbReference type="OrthoDB" id="37659at2759"/>
<reference evidence="3 4" key="1">
    <citation type="submission" date="2015-10" db="EMBL/GenBank/DDBJ databases">
        <title>Full genome of DAOMC 229536 Phialocephala scopiformis, a fungal endophyte of spruce producing the potent anti-insectan compound rugulosin.</title>
        <authorList>
            <consortium name="DOE Joint Genome Institute"/>
            <person name="Walker A.K."/>
            <person name="Frasz S.L."/>
            <person name="Seifert K.A."/>
            <person name="Miller J.D."/>
            <person name="Mondo S.J."/>
            <person name="Labutti K."/>
            <person name="Lipzen A."/>
            <person name="Dockter R."/>
            <person name="Kennedy M."/>
            <person name="Grigoriev I.V."/>
            <person name="Spatafora J.W."/>
        </authorList>
    </citation>
    <scope>NUCLEOTIDE SEQUENCE [LARGE SCALE GENOMIC DNA]</scope>
    <source>
        <strain evidence="3 4">CBS 120377</strain>
    </source>
</reference>
<feature type="non-terminal residue" evidence="3">
    <location>
        <position position="191"/>
    </location>
</feature>
<dbReference type="InterPro" id="IPR002347">
    <property type="entry name" value="SDR_fam"/>
</dbReference>
<dbReference type="PANTHER" id="PTHR44196:SF1">
    <property type="entry name" value="DEHYDROGENASE_REDUCTASE SDR FAMILY MEMBER 7B"/>
    <property type="match status" value="1"/>
</dbReference>
<dbReference type="Pfam" id="PF00106">
    <property type="entry name" value="adh_short"/>
    <property type="match status" value="1"/>
</dbReference>
<proteinExistence type="inferred from homology"/>
<dbReference type="GO" id="GO:0016491">
    <property type="term" value="F:oxidoreductase activity"/>
    <property type="evidence" value="ECO:0007669"/>
    <property type="project" value="UniProtKB-KW"/>
</dbReference>
<keyword evidence="4" id="KW-1185">Reference proteome</keyword>
<dbReference type="PRINTS" id="PR00081">
    <property type="entry name" value="GDHRDH"/>
</dbReference>
<accession>A0A194XUB5</accession>
<dbReference type="InParanoid" id="A0A194XUB5"/>
<evidence type="ECO:0000256" key="1">
    <source>
        <dbReference type="ARBA" id="ARBA00006484"/>
    </source>
</evidence>